<sequence length="68" mass="7594">MRDTIHAWRRARSAFKTTRRTAQLEVMSGARGLMAFRGLSEDKGRSAERPLSTDCGEQERLGTRVGVA</sequence>
<keyword evidence="2" id="KW-1185">Reference proteome</keyword>
<name>A0A5B7DN37_PORTR</name>
<evidence type="ECO:0000313" key="2">
    <source>
        <dbReference type="Proteomes" id="UP000324222"/>
    </source>
</evidence>
<evidence type="ECO:0000313" key="1">
    <source>
        <dbReference type="EMBL" id="MPC22463.1"/>
    </source>
</evidence>
<protein>
    <submittedName>
        <fullName evidence="1">Uncharacterized protein</fullName>
    </submittedName>
</protein>
<proteinExistence type="predicted"/>
<reference evidence="1 2" key="1">
    <citation type="submission" date="2019-05" db="EMBL/GenBank/DDBJ databases">
        <title>Another draft genome of Portunus trituberculatus and its Hox gene families provides insights of decapod evolution.</title>
        <authorList>
            <person name="Jeong J.-H."/>
            <person name="Song I."/>
            <person name="Kim S."/>
            <person name="Choi T."/>
            <person name="Kim D."/>
            <person name="Ryu S."/>
            <person name="Kim W."/>
        </authorList>
    </citation>
    <scope>NUCLEOTIDE SEQUENCE [LARGE SCALE GENOMIC DNA]</scope>
    <source>
        <tissue evidence="1">Muscle</tissue>
    </source>
</reference>
<dbReference type="AlphaFoldDB" id="A0A5B7DN37"/>
<dbReference type="EMBL" id="VSRR010001091">
    <property type="protein sequence ID" value="MPC22463.1"/>
    <property type="molecule type" value="Genomic_DNA"/>
</dbReference>
<gene>
    <name evidence="1" type="ORF">E2C01_015478</name>
</gene>
<comment type="caution">
    <text evidence="1">The sequence shown here is derived from an EMBL/GenBank/DDBJ whole genome shotgun (WGS) entry which is preliminary data.</text>
</comment>
<accession>A0A5B7DN37</accession>
<organism evidence="1 2">
    <name type="scientific">Portunus trituberculatus</name>
    <name type="common">Swimming crab</name>
    <name type="synonym">Neptunus trituberculatus</name>
    <dbReference type="NCBI Taxonomy" id="210409"/>
    <lineage>
        <taxon>Eukaryota</taxon>
        <taxon>Metazoa</taxon>
        <taxon>Ecdysozoa</taxon>
        <taxon>Arthropoda</taxon>
        <taxon>Crustacea</taxon>
        <taxon>Multicrustacea</taxon>
        <taxon>Malacostraca</taxon>
        <taxon>Eumalacostraca</taxon>
        <taxon>Eucarida</taxon>
        <taxon>Decapoda</taxon>
        <taxon>Pleocyemata</taxon>
        <taxon>Brachyura</taxon>
        <taxon>Eubrachyura</taxon>
        <taxon>Portunoidea</taxon>
        <taxon>Portunidae</taxon>
        <taxon>Portuninae</taxon>
        <taxon>Portunus</taxon>
    </lineage>
</organism>
<dbReference type="Proteomes" id="UP000324222">
    <property type="component" value="Unassembled WGS sequence"/>
</dbReference>